<sequence length="150" mass="15885">MFLFAEYGLRWVAHSLAHACTERHWLTLAQKGTGSRSHGEPHSHTLALGCSNGGTLAHARTGMFALAHTGKLALALDWDARTGTLAHARTGKLAYARTGKLAHARTGMLAAIGIGSATGCSICLNESHGTLLGQRCFEMGKDSEEEMASL</sequence>
<evidence type="ECO:0000313" key="1">
    <source>
        <dbReference type="EMBL" id="RPB19756.1"/>
    </source>
</evidence>
<dbReference type="EMBL" id="ML121584">
    <property type="protein sequence ID" value="RPB19756.1"/>
    <property type="molecule type" value="Genomic_DNA"/>
</dbReference>
<dbReference type="Proteomes" id="UP000267821">
    <property type="component" value="Unassembled WGS sequence"/>
</dbReference>
<proteinExistence type="predicted"/>
<name>A0A3N4LAT1_9PEZI</name>
<keyword evidence="2" id="KW-1185">Reference proteome</keyword>
<dbReference type="AlphaFoldDB" id="A0A3N4LAT1"/>
<protein>
    <submittedName>
        <fullName evidence="1">Uncharacterized protein</fullName>
    </submittedName>
</protein>
<reference evidence="1 2" key="1">
    <citation type="journal article" date="2018" name="Nat. Ecol. Evol.">
        <title>Pezizomycetes genomes reveal the molecular basis of ectomycorrhizal truffle lifestyle.</title>
        <authorList>
            <person name="Murat C."/>
            <person name="Payen T."/>
            <person name="Noel B."/>
            <person name="Kuo A."/>
            <person name="Morin E."/>
            <person name="Chen J."/>
            <person name="Kohler A."/>
            <person name="Krizsan K."/>
            <person name="Balestrini R."/>
            <person name="Da Silva C."/>
            <person name="Montanini B."/>
            <person name="Hainaut M."/>
            <person name="Levati E."/>
            <person name="Barry K.W."/>
            <person name="Belfiori B."/>
            <person name="Cichocki N."/>
            <person name="Clum A."/>
            <person name="Dockter R.B."/>
            <person name="Fauchery L."/>
            <person name="Guy J."/>
            <person name="Iotti M."/>
            <person name="Le Tacon F."/>
            <person name="Lindquist E.A."/>
            <person name="Lipzen A."/>
            <person name="Malagnac F."/>
            <person name="Mello A."/>
            <person name="Molinier V."/>
            <person name="Miyauchi S."/>
            <person name="Poulain J."/>
            <person name="Riccioni C."/>
            <person name="Rubini A."/>
            <person name="Sitrit Y."/>
            <person name="Splivallo R."/>
            <person name="Traeger S."/>
            <person name="Wang M."/>
            <person name="Zifcakova L."/>
            <person name="Wipf D."/>
            <person name="Zambonelli A."/>
            <person name="Paolocci F."/>
            <person name="Nowrousian M."/>
            <person name="Ottonello S."/>
            <person name="Baldrian P."/>
            <person name="Spatafora J.W."/>
            <person name="Henrissat B."/>
            <person name="Nagy L.G."/>
            <person name="Aury J.M."/>
            <person name="Wincker P."/>
            <person name="Grigoriev I.V."/>
            <person name="Bonfante P."/>
            <person name="Martin F.M."/>
        </authorList>
    </citation>
    <scope>NUCLEOTIDE SEQUENCE [LARGE SCALE GENOMIC DNA]</scope>
    <source>
        <strain evidence="1 2">ATCC MYA-4762</strain>
    </source>
</reference>
<organism evidence="1 2">
    <name type="scientific">Terfezia boudieri ATCC MYA-4762</name>
    <dbReference type="NCBI Taxonomy" id="1051890"/>
    <lineage>
        <taxon>Eukaryota</taxon>
        <taxon>Fungi</taxon>
        <taxon>Dikarya</taxon>
        <taxon>Ascomycota</taxon>
        <taxon>Pezizomycotina</taxon>
        <taxon>Pezizomycetes</taxon>
        <taxon>Pezizales</taxon>
        <taxon>Pezizaceae</taxon>
        <taxon>Terfezia</taxon>
    </lineage>
</organism>
<evidence type="ECO:0000313" key="2">
    <source>
        <dbReference type="Proteomes" id="UP000267821"/>
    </source>
</evidence>
<gene>
    <name evidence="1" type="ORF">L211DRAFT_852946</name>
</gene>
<dbReference type="InParanoid" id="A0A3N4LAT1"/>
<accession>A0A3N4LAT1</accession>